<dbReference type="InterPro" id="IPR024633">
    <property type="entry name" value="DnaA_N_dom"/>
</dbReference>
<dbReference type="InterPro" id="IPR038454">
    <property type="entry name" value="DnaA_N_sf"/>
</dbReference>
<evidence type="ECO:0000313" key="2">
    <source>
        <dbReference type="EMBL" id="MBE3640373.1"/>
    </source>
</evidence>
<name>A0A8J6Z291_9RHOB</name>
<accession>A0A8J6Z291</accession>
<dbReference type="Gene3D" id="3.30.300.180">
    <property type="match status" value="1"/>
</dbReference>
<organism evidence="2 3">
    <name type="scientific">Mangrovicoccus algicola</name>
    <dbReference type="NCBI Taxonomy" id="2771008"/>
    <lineage>
        <taxon>Bacteria</taxon>
        <taxon>Pseudomonadati</taxon>
        <taxon>Pseudomonadota</taxon>
        <taxon>Alphaproteobacteria</taxon>
        <taxon>Rhodobacterales</taxon>
        <taxon>Paracoccaceae</taxon>
        <taxon>Mangrovicoccus</taxon>
    </lineage>
</organism>
<sequence length="235" mass="25643">MERARITGPGAGVWKYDILTALTLWGLTGTPADQASALRLIAMVTARYNWQRDEVSIGQRDLARLWNVTERTVKRELKRLGAAGLIETLRPGVRGRVASYRIVPEAVAALSAPHWDRVGPDFAERLGARRAAAVRQEGPQVLRVDFRQLRGAEPEPGAADPWSRVQARLRQAAPEAWGAWFAALRLADLDGSRVLVAAPSAFVARYVETHFGEMLQSAVAEAFGPDSIAVLRSGG</sequence>
<evidence type="ECO:0000313" key="3">
    <source>
        <dbReference type="Proteomes" id="UP000609121"/>
    </source>
</evidence>
<dbReference type="RefSeq" id="WP_193186399.1">
    <property type="nucleotide sequence ID" value="NZ_JACVXA010000088.1"/>
</dbReference>
<dbReference type="InterPro" id="IPR036390">
    <property type="entry name" value="WH_DNA-bd_sf"/>
</dbReference>
<dbReference type="SUPFAM" id="SSF46785">
    <property type="entry name" value="Winged helix' DNA-binding domain"/>
    <property type="match status" value="1"/>
</dbReference>
<dbReference type="Proteomes" id="UP000609121">
    <property type="component" value="Unassembled WGS sequence"/>
</dbReference>
<dbReference type="Pfam" id="PF11638">
    <property type="entry name" value="DnaA_N"/>
    <property type="match status" value="1"/>
</dbReference>
<feature type="domain" description="DnaA N-terminal" evidence="1">
    <location>
        <begin position="161"/>
        <end position="220"/>
    </location>
</feature>
<comment type="caution">
    <text evidence="2">The sequence shown here is derived from an EMBL/GenBank/DDBJ whole genome shotgun (WGS) entry which is preliminary data.</text>
</comment>
<dbReference type="InterPro" id="IPR036388">
    <property type="entry name" value="WH-like_DNA-bd_sf"/>
</dbReference>
<reference evidence="2" key="1">
    <citation type="submission" date="2020-09" db="EMBL/GenBank/DDBJ databases">
        <title>A novel bacterium of genus Mangrovicoccus, isolated from South China Sea.</title>
        <authorList>
            <person name="Huang H."/>
            <person name="Mo K."/>
            <person name="Hu Y."/>
        </authorList>
    </citation>
    <scope>NUCLEOTIDE SEQUENCE</scope>
    <source>
        <strain evidence="2">HB182678</strain>
    </source>
</reference>
<dbReference type="AlphaFoldDB" id="A0A8J6Z291"/>
<dbReference type="EMBL" id="JACVXA010000088">
    <property type="protein sequence ID" value="MBE3640373.1"/>
    <property type="molecule type" value="Genomic_DNA"/>
</dbReference>
<protein>
    <recommendedName>
        <fullName evidence="1">DnaA N-terminal domain-containing protein</fullName>
    </recommendedName>
</protein>
<proteinExistence type="predicted"/>
<gene>
    <name evidence="2" type="ORF">ICN82_19390</name>
</gene>
<dbReference type="Gene3D" id="1.10.10.10">
    <property type="entry name" value="Winged helix-like DNA-binding domain superfamily/Winged helix DNA-binding domain"/>
    <property type="match status" value="1"/>
</dbReference>
<evidence type="ECO:0000259" key="1">
    <source>
        <dbReference type="Pfam" id="PF11638"/>
    </source>
</evidence>
<keyword evidence="3" id="KW-1185">Reference proteome</keyword>